<dbReference type="PROSITE" id="PS51819">
    <property type="entry name" value="VOC"/>
    <property type="match status" value="1"/>
</dbReference>
<dbReference type="InterPro" id="IPR029068">
    <property type="entry name" value="Glyas_Bleomycin-R_OHBP_Dase"/>
</dbReference>
<evidence type="ECO:0000313" key="3">
    <source>
        <dbReference type="Proteomes" id="UP001139700"/>
    </source>
</evidence>
<gene>
    <name evidence="2" type="ORF">LXM24_15830</name>
</gene>
<name>A0A9X1PBL3_9BACT</name>
<dbReference type="RefSeq" id="WP_234614392.1">
    <property type="nucleotide sequence ID" value="NZ_CP098806.1"/>
</dbReference>
<proteinExistence type="predicted"/>
<dbReference type="Gene3D" id="3.10.180.10">
    <property type="entry name" value="2,3-Dihydroxybiphenyl 1,2-Dioxygenase, domain 1"/>
    <property type="match status" value="1"/>
</dbReference>
<dbReference type="Proteomes" id="UP001139700">
    <property type="component" value="Unassembled WGS sequence"/>
</dbReference>
<evidence type="ECO:0000259" key="1">
    <source>
        <dbReference type="PROSITE" id="PS51819"/>
    </source>
</evidence>
<dbReference type="InterPro" id="IPR004360">
    <property type="entry name" value="Glyas_Fos-R_dOase_dom"/>
</dbReference>
<sequence length="141" mass="15968">MEKAINLRGLATISYWADDLKAAKKWYTKILGVEPYFERPDPENPAYIEFRIGDYQHELGIIDRKFAPPMPAQPGGEIAYWHVDNIEETLKSLIAHGATAYGPITEYGVGFVTASVIDPFGNILGIMYNKHYVEILKNYNT</sequence>
<evidence type="ECO:0000313" key="2">
    <source>
        <dbReference type="EMBL" id="MCF0041575.1"/>
    </source>
</evidence>
<comment type="caution">
    <text evidence="2">The sequence shown here is derived from an EMBL/GenBank/DDBJ whole genome shotgun (WGS) entry which is preliminary data.</text>
</comment>
<organism evidence="2 3">
    <name type="scientific">Dyadobacter fanqingshengii</name>
    <dbReference type="NCBI Taxonomy" id="2906443"/>
    <lineage>
        <taxon>Bacteria</taxon>
        <taxon>Pseudomonadati</taxon>
        <taxon>Bacteroidota</taxon>
        <taxon>Cytophagia</taxon>
        <taxon>Cytophagales</taxon>
        <taxon>Spirosomataceae</taxon>
        <taxon>Dyadobacter</taxon>
    </lineage>
</organism>
<dbReference type="CDD" id="cd06587">
    <property type="entry name" value="VOC"/>
    <property type="match status" value="1"/>
</dbReference>
<dbReference type="InterPro" id="IPR037523">
    <property type="entry name" value="VOC_core"/>
</dbReference>
<dbReference type="Pfam" id="PF00903">
    <property type="entry name" value="Glyoxalase"/>
    <property type="match status" value="1"/>
</dbReference>
<feature type="domain" description="VOC" evidence="1">
    <location>
        <begin position="9"/>
        <end position="129"/>
    </location>
</feature>
<dbReference type="AlphaFoldDB" id="A0A9X1PBL3"/>
<keyword evidence="3" id="KW-1185">Reference proteome</keyword>
<reference evidence="2" key="1">
    <citation type="submission" date="2021-12" db="EMBL/GenBank/DDBJ databases">
        <title>Novel species in genus Dyadobacter.</title>
        <authorList>
            <person name="Ma C."/>
        </authorList>
    </citation>
    <scope>NUCLEOTIDE SEQUENCE</scope>
    <source>
        <strain evidence="2">CY399</strain>
    </source>
</reference>
<dbReference type="SUPFAM" id="SSF54593">
    <property type="entry name" value="Glyoxalase/Bleomycin resistance protein/Dihydroxybiphenyl dioxygenase"/>
    <property type="match status" value="1"/>
</dbReference>
<accession>A0A9X1PBL3</accession>
<protein>
    <submittedName>
        <fullName evidence="2">VOC family protein</fullName>
    </submittedName>
</protein>
<dbReference type="EMBL" id="JAJTTA010000002">
    <property type="protein sequence ID" value="MCF0041575.1"/>
    <property type="molecule type" value="Genomic_DNA"/>
</dbReference>